<dbReference type="HOGENOM" id="CLU_3042926_0_0_6"/>
<evidence type="ECO:0000313" key="1">
    <source>
        <dbReference type="EMBL" id="EFE24370.1"/>
    </source>
</evidence>
<accession>D4F1I9</accession>
<evidence type="ECO:0000313" key="2">
    <source>
        <dbReference type="Proteomes" id="UP000003692"/>
    </source>
</evidence>
<gene>
    <name evidence="1" type="ORF">EDWATA_00579</name>
</gene>
<comment type="caution">
    <text evidence="1">The sequence shown here is derived from an EMBL/GenBank/DDBJ whole genome shotgun (WGS) entry which is preliminary data.</text>
</comment>
<dbReference type="Proteomes" id="UP000003692">
    <property type="component" value="Unassembled WGS sequence"/>
</dbReference>
<dbReference type="EMBL" id="ADGK01000019">
    <property type="protein sequence ID" value="EFE24370.1"/>
    <property type="molecule type" value="Genomic_DNA"/>
</dbReference>
<dbReference type="AlphaFoldDB" id="D4F1I9"/>
<sequence>MPRSHFISVDNTTFNINTMNHIEIFIMVILTIWPSREVLPFFPDSSAHLYPQKK</sequence>
<proteinExistence type="predicted"/>
<reference evidence="1 2" key="1">
    <citation type="submission" date="2010-02" db="EMBL/GenBank/DDBJ databases">
        <authorList>
            <person name="Weinstock G."/>
            <person name="Sodergren E."/>
            <person name="Clifton S."/>
            <person name="Fulton L."/>
            <person name="Fulton B."/>
            <person name="Courtney L."/>
            <person name="Fronick C."/>
            <person name="Harrison M."/>
            <person name="Strong C."/>
            <person name="Farmer C."/>
            <person name="Delahaunty K."/>
            <person name="Markovic C."/>
            <person name="Hall O."/>
            <person name="Minx P."/>
            <person name="Tomlinson C."/>
            <person name="Mitreva M."/>
            <person name="Nelson J."/>
            <person name="Hou S."/>
            <person name="Wollam A."/>
            <person name="Pepin K.H."/>
            <person name="Johnson M."/>
            <person name="Bhonagiri V."/>
            <person name="Zhang X."/>
            <person name="Suruliraj S."/>
            <person name="Warren W."/>
            <person name="Chinwalla A."/>
            <person name="Mardis E.R."/>
            <person name="Wilson R.K."/>
        </authorList>
    </citation>
    <scope>NUCLEOTIDE SEQUENCE [LARGE SCALE GENOMIC DNA]</scope>
    <source>
        <strain evidence="1 2">ATCC 23685</strain>
    </source>
</reference>
<protein>
    <submittedName>
        <fullName evidence="1">Uncharacterized protein</fullName>
    </submittedName>
</protein>
<organism evidence="1 2">
    <name type="scientific">Edwardsiella tarda ATCC 23685</name>
    <dbReference type="NCBI Taxonomy" id="500638"/>
    <lineage>
        <taxon>Bacteria</taxon>
        <taxon>Pseudomonadati</taxon>
        <taxon>Pseudomonadota</taxon>
        <taxon>Gammaproteobacteria</taxon>
        <taxon>Enterobacterales</taxon>
        <taxon>Hafniaceae</taxon>
        <taxon>Edwardsiella</taxon>
    </lineage>
</organism>
<name>D4F1I9_EDWTA</name>